<dbReference type="EMBL" id="BAAAMN010000008">
    <property type="protein sequence ID" value="GAA2027976.1"/>
    <property type="molecule type" value="Genomic_DNA"/>
</dbReference>
<name>A0ABN2U3W5_9MICC</name>
<keyword evidence="2" id="KW-0503">Monooxygenase</keyword>
<accession>A0ABN2U3W5</accession>
<dbReference type="RefSeq" id="WP_343955984.1">
    <property type="nucleotide sequence ID" value="NZ_BAAAMN010000008.1"/>
</dbReference>
<dbReference type="Gene3D" id="3.30.70.100">
    <property type="match status" value="1"/>
</dbReference>
<gene>
    <name evidence="2" type="ORF">GCM10009720_04670</name>
</gene>
<feature type="domain" description="ABM" evidence="1">
    <location>
        <begin position="2"/>
        <end position="89"/>
    </location>
</feature>
<comment type="caution">
    <text evidence="2">The sequence shown here is derived from an EMBL/GenBank/DDBJ whole genome shotgun (WGS) entry which is preliminary data.</text>
</comment>
<evidence type="ECO:0000313" key="2">
    <source>
        <dbReference type="EMBL" id="GAA2027976.1"/>
    </source>
</evidence>
<keyword evidence="3" id="KW-1185">Reference proteome</keyword>
<dbReference type="PANTHER" id="PTHR33336:SF3">
    <property type="entry name" value="ABM DOMAIN-CONTAINING PROTEIN"/>
    <property type="match status" value="1"/>
</dbReference>
<keyword evidence="2" id="KW-0560">Oxidoreductase</keyword>
<dbReference type="PANTHER" id="PTHR33336">
    <property type="entry name" value="QUINOL MONOOXYGENASE YGIN-RELATED"/>
    <property type="match status" value="1"/>
</dbReference>
<dbReference type="InterPro" id="IPR050744">
    <property type="entry name" value="AI-2_Isomerase_LsrG"/>
</dbReference>
<proteinExistence type="predicted"/>
<reference evidence="2 3" key="1">
    <citation type="journal article" date="2019" name="Int. J. Syst. Evol. Microbiol.">
        <title>The Global Catalogue of Microorganisms (GCM) 10K type strain sequencing project: providing services to taxonomists for standard genome sequencing and annotation.</title>
        <authorList>
            <consortium name="The Broad Institute Genomics Platform"/>
            <consortium name="The Broad Institute Genome Sequencing Center for Infectious Disease"/>
            <person name="Wu L."/>
            <person name="Ma J."/>
        </authorList>
    </citation>
    <scope>NUCLEOTIDE SEQUENCE [LARGE SCALE GENOMIC DNA]</scope>
    <source>
        <strain evidence="2 3">JCM 13595</strain>
    </source>
</reference>
<evidence type="ECO:0000313" key="3">
    <source>
        <dbReference type="Proteomes" id="UP001501461"/>
    </source>
</evidence>
<dbReference type="GO" id="GO:0004497">
    <property type="term" value="F:monooxygenase activity"/>
    <property type="evidence" value="ECO:0007669"/>
    <property type="project" value="UniProtKB-KW"/>
</dbReference>
<dbReference type="SUPFAM" id="SSF54909">
    <property type="entry name" value="Dimeric alpha+beta barrel"/>
    <property type="match status" value="1"/>
</dbReference>
<dbReference type="PROSITE" id="PS51725">
    <property type="entry name" value="ABM"/>
    <property type="match status" value="1"/>
</dbReference>
<dbReference type="InterPro" id="IPR007138">
    <property type="entry name" value="ABM_dom"/>
</dbReference>
<dbReference type="Proteomes" id="UP001501461">
    <property type="component" value="Unassembled WGS sequence"/>
</dbReference>
<dbReference type="Pfam" id="PF03992">
    <property type="entry name" value="ABM"/>
    <property type="match status" value="1"/>
</dbReference>
<sequence>MIFIAAKFKVKPEYADQWPEHTRDFTEASRAEPGNLWFDWSRSVEDPNEYVLLEAFKDDAAEAHVTSEHFRKAQEDLPQLLQETPKVRNMLIDGEHWDELGEMKVG</sequence>
<protein>
    <submittedName>
        <fullName evidence="2">Quinol monooxygenase</fullName>
    </submittedName>
</protein>
<dbReference type="InterPro" id="IPR011008">
    <property type="entry name" value="Dimeric_a/b-barrel"/>
</dbReference>
<organism evidence="2 3">
    <name type="scientific">Yaniella flava</name>
    <dbReference type="NCBI Taxonomy" id="287930"/>
    <lineage>
        <taxon>Bacteria</taxon>
        <taxon>Bacillati</taxon>
        <taxon>Actinomycetota</taxon>
        <taxon>Actinomycetes</taxon>
        <taxon>Micrococcales</taxon>
        <taxon>Micrococcaceae</taxon>
        <taxon>Yaniella</taxon>
    </lineage>
</organism>
<evidence type="ECO:0000259" key="1">
    <source>
        <dbReference type="PROSITE" id="PS51725"/>
    </source>
</evidence>